<dbReference type="RefSeq" id="XP_041227179.1">
    <property type="nucleotide sequence ID" value="XM_041376885.1"/>
</dbReference>
<feature type="region of interest" description="Disordered" evidence="1">
    <location>
        <begin position="387"/>
        <end position="447"/>
    </location>
</feature>
<feature type="compositionally biased region" description="Polar residues" evidence="1">
    <location>
        <begin position="387"/>
        <end position="429"/>
    </location>
</feature>
<keyword evidence="3" id="KW-1185">Reference proteome</keyword>
<dbReference type="EMBL" id="JABBWK010000021">
    <property type="protein sequence ID" value="KAG1901604.1"/>
    <property type="molecule type" value="Genomic_DNA"/>
</dbReference>
<name>A0AAD4HND4_9AGAM</name>
<feature type="region of interest" description="Disordered" evidence="1">
    <location>
        <begin position="639"/>
        <end position="753"/>
    </location>
</feature>
<sequence>MSDCLRNVQDMIVDVHKSHNDPVDLPKALKLAIRHYYFQFITDKNDRRAEEDILRNDQEGDQSGVSPEEREANARPKDALFYKKQLTDWDITQKLFRQEIDNYDKEEQQKMGITHSIRHHMGHARKWFNNMTPAQKKDVQQAKDKWNEEGAPAESQAMYRKRNLKKILDNFSQEIARTMGCRIVMLISHKKSGEMSLGVSMVSFLLSHESEPVTSKKAFTVSSRGNKEWVADSFKKFSEWSKQEFYPADDNEDDDDDAEEEEEKPSLPEVVLDNDGFAKQPSHADVPLKGQQELIHQIFHASYKVFTGSNKPVPWGVISADPATYVDLDCVPKDFVFKDPSHMRAAEVNKLWRHWDLRRSEEEKLVVFYGGRKAKKQMYMEIDEENAQQSLPAQSAAGTEQPASSQSTKCPEQPADCTSLTMSASPQPTKHTKMPAGESDSSDDDLSLSAPEAHLQALTSCPSLAQHGAPAAVPMKDHMLFSRGLSSNGEYLHYVEAMKDLKKERTSQHPEGWPTWATWSWERSYLPKTVHDSDDQLLKFLQIIKSTRISASASAMRVALGLGMLLRECKCVIEYEADEAASDIPSYISTSVLDIKCLDLILDTLNIAKGGVVCMSNARVDMDLKGAVVHYRAVPEELGQNALGGGQEEEVEMAEQDNEETRQQLEEEAGEFKHDAGEREEDEEQHVVEHRDVEEDTDEEQVQEEHVVAEKKGKKDASQGYQDLLPRSPKLTLFDDLSEPDNPPRRPYATDLE</sequence>
<feature type="compositionally biased region" description="Acidic residues" evidence="1">
    <location>
        <begin position="247"/>
        <end position="263"/>
    </location>
</feature>
<accession>A0AAD4HND4</accession>
<evidence type="ECO:0000256" key="1">
    <source>
        <dbReference type="SAM" id="MobiDB-lite"/>
    </source>
</evidence>
<feature type="compositionally biased region" description="Basic and acidic residues" evidence="1">
    <location>
        <begin position="67"/>
        <end position="77"/>
    </location>
</feature>
<reference evidence="2" key="1">
    <citation type="journal article" date="2020" name="New Phytol.">
        <title>Comparative genomics reveals dynamic genome evolution in host specialist ectomycorrhizal fungi.</title>
        <authorList>
            <person name="Lofgren L.A."/>
            <person name="Nguyen N.H."/>
            <person name="Vilgalys R."/>
            <person name="Ruytinx J."/>
            <person name="Liao H.L."/>
            <person name="Branco S."/>
            <person name="Kuo A."/>
            <person name="LaButti K."/>
            <person name="Lipzen A."/>
            <person name="Andreopoulos W."/>
            <person name="Pangilinan J."/>
            <person name="Riley R."/>
            <person name="Hundley H."/>
            <person name="Na H."/>
            <person name="Barry K."/>
            <person name="Grigoriev I.V."/>
            <person name="Stajich J.E."/>
            <person name="Kennedy P.G."/>
        </authorList>
    </citation>
    <scope>NUCLEOTIDE SEQUENCE</scope>
    <source>
        <strain evidence="2">FC203</strain>
    </source>
</reference>
<evidence type="ECO:0000313" key="3">
    <source>
        <dbReference type="Proteomes" id="UP001195769"/>
    </source>
</evidence>
<feature type="compositionally biased region" description="Basic and acidic residues" evidence="1">
    <location>
        <begin position="703"/>
        <end position="717"/>
    </location>
</feature>
<proteinExistence type="predicted"/>
<feature type="compositionally biased region" description="Basic and acidic residues" evidence="1">
    <location>
        <begin position="659"/>
        <end position="677"/>
    </location>
</feature>
<dbReference type="AlphaFoldDB" id="A0AAD4HND4"/>
<protein>
    <submittedName>
        <fullName evidence="2">Uncharacterized protein</fullName>
    </submittedName>
</protein>
<dbReference type="GeneID" id="64671183"/>
<comment type="caution">
    <text evidence="2">The sequence shown here is derived from an EMBL/GenBank/DDBJ whole genome shotgun (WGS) entry which is preliminary data.</text>
</comment>
<dbReference type="Proteomes" id="UP001195769">
    <property type="component" value="Unassembled WGS sequence"/>
</dbReference>
<evidence type="ECO:0000313" key="2">
    <source>
        <dbReference type="EMBL" id="KAG1901604.1"/>
    </source>
</evidence>
<gene>
    <name evidence="2" type="ORF">F5891DRAFT_979420</name>
</gene>
<feature type="compositionally biased region" description="Acidic residues" evidence="1">
    <location>
        <begin position="647"/>
        <end position="658"/>
    </location>
</feature>
<feature type="region of interest" description="Disordered" evidence="1">
    <location>
        <begin position="54"/>
        <end position="77"/>
    </location>
</feature>
<feature type="region of interest" description="Disordered" evidence="1">
    <location>
        <begin position="245"/>
        <end position="268"/>
    </location>
</feature>
<organism evidence="2 3">
    <name type="scientific">Suillus fuscotomentosus</name>
    <dbReference type="NCBI Taxonomy" id="1912939"/>
    <lineage>
        <taxon>Eukaryota</taxon>
        <taxon>Fungi</taxon>
        <taxon>Dikarya</taxon>
        <taxon>Basidiomycota</taxon>
        <taxon>Agaricomycotina</taxon>
        <taxon>Agaricomycetes</taxon>
        <taxon>Agaricomycetidae</taxon>
        <taxon>Boletales</taxon>
        <taxon>Suillineae</taxon>
        <taxon>Suillaceae</taxon>
        <taxon>Suillus</taxon>
    </lineage>
</organism>